<evidence type="ECO:0000256" key="8">
    <source>
        <dbReference type="ARBA" id="ARBA00023268"/>
    </source>
</evidence>
<evidence type="ECO:0000256" key="10">
    <source>
        <dbReference type="HAMAP-Rule" id="MF_01249"/>
    </source>
</evidence>
<dbReference type="EMBL" id="BAAACF010000001">
    <property type="protein sequence ID" value="GAA0721906.1"/>
    <property type="molecule type" value="Genomic_DNA"/>
</dbReference>
<dbReference type="Pfam" id="PF02603">
    <property type="entry name" value="Hpr_kinase_N"/>
    <property type="match status" value="1"/>
</dbReference>
<dbReference type="SUPFAM" id="SSF75138">
    <property type="entry name" value="HprK N-terminal domain-like"/>
    <property type="match status" value="1"/>
</dbReference>
<evidence type="ECO:0000259" key="12">
    <source>
        <dbReference type="Pfam" id="PF07475"/>
    </source>
</evidence>
<feature type="domain" description="HPr(Ser) kinase/phosphorylase N-terminal" evidence="11">
    <location>
        <begin position="4"/>
        <end position="125"/>
    </location>
</feature>
<dbReference type="RefSeq" id="WP_343767949.1">
    <property type="nucleotide sequence ID" value="NZ_BAAACF010000001.1"/>
</dbReference>
<accession>A0ABN1IV78</accession>
<comment type="catalytic activity">
    <reaction evidence="1 10">
        <text>[HPr protein]-L-serine + ATP = [HPr protein]-O-phospho-L-serine + ADP + H(+)</text>
        <dbReference type="Rhea" id="RHEA:46600"/>
        <dbReference type="Rhea" id="RHEA-COMP:11602"/>
        <dbReference type="Rhea" id="RHEA-COMP:11603"/>
        <dbReference type="ChEBI" id="CHEBI:15378"/>
        <dbReference type="ChEBI" id="CHEBI:29999"/>
        <dbReference type="ChEBI" id="CHEBI:30616"/>
        <dbReference type="ChEBI" id="CHEBI:83421"/>
        <dbReference type="ChEBI" id="CHEBI:456216"/>
    </reaction>
</comment>
<dbReference type="Gene3D" id="3.40.50.300">
    <property type="entry name" value="P-loop containing nucleotide triphosphate hydrolases"/>
    <property type="match status" value="1"/>
</dbReference>
<comment type="function">
    <text evidence="10">Catalyzes the ATP- as well as the pyrophosphate-dependent phosphorylation of a specific serine residue in HPr, a phosphocarrier protein of the phosphoenolpyruvate-dependent sugar phosphotransferase system (PTS). HprK/P also catalyzes the pyrophosphate-producing, inorganic phosphate-dependent dephosphorylation (phosphorolysis) of seryl-phosphorylated HPr (P-Ser-HPr). The two antagonistic activities of HprK/P are regulated by several intracellular metabolites, which change their concentration in response to the absence or presence of rapidly metabolisable carbon sources (glucose, fructose, etc.) in the growth medium. Therefore, by controlling the phosphorylation state of HPr, HPrK/P is a sensor enzyme that plays a major role in the regulation of carbon metabolism and sugar transport: it mediates carbon catabolite repression (CCR), and regulates PTS-catalyzed carbohydrate uptake and inducer exclusion.</text>
</comment>
<comment type="subunit">
    <text evidence="10">Homohexamer.</text>
</comment>
<evidence type="ECO:0000259" key="11">
    <source>
        <dbReference type="Pfam" id="PF02603"/>
    </source>
</evidence>
<keyword evidence="14" id="KW-1185">Reference proteome</keyword>
<keyword evidence="6 10" id="KW-0418">Kinase</keyword>
<keyword evidence="5 10" id="KW-0547">Nucleotide-binding</keyword>
<dbReference type="CDD" id="cd01918">
    <property type="entry name" value="HprK_C"/>
    <property type="match status" value="1"/>
</dbReference>
<keyword evidence="10" id="KW-0460">Magnesium</keyword>
<dbReference type="InterPro" id="IPR003755">
    <property type="entry name" value="HPr(Ser)_kin/Pase"/>
</dbReference>
<comment type="miscellaneous">
    <text evidence="10">Both phosphorylation and phosphorolysis are carried out by the same active site and suggest a common mechanism for both reactions.</text>
</comment>
<dbReference type="PANTHER" id="PTHR30305">
    <property type="entry name" value="PROTEIN YJDM-RELATED"/>
    <property type="match status" value="1"/>
</dbReference>
<dbReference type="Proteomes" id="UP001500339">
    <property type="component" value="Unassembled WGS sequence"/>
</dbReference>
<keyword evidence="8 10" id="KW-0511">Multifunctional enzyme</keyword>
<evidence type="ECO:0000256" key="4">
    <source>
        <dbReference type="ARBA" id="ARBA00022679"/>
    </source>
</evidence>
<comment type="cofactor">
    <cofactor evidence="10">
        <name>Mg(2+)</name>
        <dbReference type="ChEBI" id="CHEBI:18420"/>
    </cofactor>
</comment>
<keyword evidence="4 10" id="KW-0808">Transferase</keyword>
<dbReference type="Pfam" id="PF07475">
    <property type="entry name" value="Hpr_kinase_C"/>
    <property type="match status" value="1"/>
</dbReference>
<dbReference type="Gene3D" id="3.40.1390.20">
    <property type="entry name" value="HprK N-terminal domain-like"/>
    <property type="match status" value="1"/>
</dbReference>
<feature type="active site" evidence="10">
    <location>
        <position position="157"/>
    </location>
</feature>
<dbReference type="SUPFAM" id="SSF53795">
    <property type="entry name" value="PEP carboxykinase-like"/>
    <property type="match status" value="1"/>
</dbReference>
<comment type="similarity">
    <text evidence="2 10">Belongs to the HPrK/P family.</text>
</comment>
<protein>
    <recommendedName>
        <fullName evidence="10">HPr kinase/phosphorylase</fullName>
        <shortName evidence="10">HPrK/P</shortName>
        <ecNumber evidence="10">2.7.11.-</ecNumber>
        <ecNumber evidence="10">2.7.4.-</ecNumber>
    </recommendedName>
    <alternativeName>
        <fullName evidence="10">HPr(Ser) kinase/phosphorylase</fullName>
    </alternativeName>
</protein>
<dbReference type="GO" id="GO:0016301">
    <property type="term" value="F:kinase activity"/>
    <property type="evidence" value="ECO:0007669"/>
    <property type="project" value="UniProtKB-KW"/>
</dbReference>
<feature type="active site" description="Proton acceptor; for phosphorylation activity. Proton donor; for dephosphorylation activity" evidence="10">
    <location>
        <position position="175"/>
    </location>
</feature>
<evidence type="ECO:0000256" key="1">
    <source>
        <dbReference type="ARBA" id="ARBA00001120"/>
    </source>
</evidence>
<feature type="binding site" evidence="10">
    <location>
        <begin position="151"/>
        <end position="158"/>
    </location>
    <ligand>
        <name>ATP</name>
        <dbReference type="ChEBI" id="CHEBI:30616"/>
    </ligand>
</feature>
<dbReference type="HAMAP" id="MF_01249">
    <property type="entry name" value="HPr_kinase"/>
    <property type="match status" value="1"/>
</dbReference>
<evidence type="ECO:0000256" key="2">
    <source>
        <dbReference type="ARBA" id="ARBA00006883"/>
    </source>
</evidence>
<feature type="binding site" evidence="10">
    <location>
        <position position="199"/>
    </location>
    <ligand>
        <name>Mg(2+)</name>
        <dbReference type="ChEBI" id="CHEBI:18420"/>
    </ligand>
</feature>
<evidence type="ECO:0000256" key="3">
    <source>
        <dbReference type="ARBA" id="ARBA00022527"/>
    </source>
</evidence>
<gene>
    <name evidence="10 13" type="primary">hprK</name>
    <name evidence="13" type="ORF">GCM10008905_12840</name>
</gene>
<keyword evidence="7 10" id="KW-0067">ATP-binding</keyword>
<comment type="catalytic activity">
    <reaction evidence="9 10">
        <text>[HPr protein]-O-phospho-L-serine + phosphate + H(+) = [HPr protein]-L-serine + diphosphate</text>
        <dbReference type="Rhea" id="RHEA:46604"/>
        <dbReference type="Rhea" id="RHEA-COMP:11602"/>
        <dbReference type="Rhea" id="RHEA-COMP:11603"/>
        <dbReference type="ChEBI" id="CHEBI:15378"/>
        <dbReference type="ChEBI" id="CHEBI:29999"/>
        <dbReference type="ChEBI" id="CHEBI:33019"/>
        <dbReference type="ChEBI" id="CHEBI:43474"/>
        <dbReference type="ChEBI" id="CHEBI:83421"/>
    </reaction>
</comment>
<feature type="region of interest" description="Important for the catalytic mechanism of both phosphorylation and dephosphorylation" evidence="10">
    <location>
        <begin position="198"/>
        <end position="207"/>
    </location>
</feature>
<comment type="domain">
    <text evidence="10">The Walker A ATP-binding motif also binds Pi and PPi.</text>
</comment>
<feature type="binding site" evidence="10">
    <location>
        <position position="158"/>
    </location>
    <ligand>
        <name>Mg(2+)</name>
        <dbReference type="ChEBI" id="CHEBI:18420"/>
    </ligand>
</feature>
<evidence type="ECO:0000256" key="7">
    <source>
        <dbReference type="ARBA" id="ARBA00022840"/>
    </source>
</evidence>
<keyword evidence="10" id="KW-0119">Carbohydrate metabolism</keyword>
<evidence type="ECO:0000256" key="9">
    <source>
        <dbReference type="ARBA" id="ARBA00047657"/>
    </source>
</evidence>
<dbReference type="InterPro" id="IPR028979">
    <property type="entry name" value="Ser_kin/Pase_Hpr-like_N_sf"/>
</dbReference>
<name>A0ABN1IV78_9CLOT</name>
<organism evidence="13 14">
    <name type="scientific">Clostridium malenominatum</name>
    <dbReference type="NCBI Taxonomy" id="1539"/>
    <lineage>
        <taxon>Bacteria</taxon>
        <taxon>Bacillati</taxon>
        <taxon>Bacillota</taxon>
        <taxon>Clostridia</taxon>
        <taxon>Eubacteriales</taxon>
        <taxon>Clostridiaceae</taxon>
        <taxon>Clostridium</taxon>
    </lineage>
</organism>
<evidence type="ECO:0000256" key="5">
    <source>
        <dbReference type="ARBA" id="ARBA00022741"/>
    </source>
</evidence>
<evidence type="ECO:0000256" key="6">
    <source>
        <dbReference type="ARBA" id="ARBA00022777"/>
    </source>
</evidence>
<dbReference type="InterPro" id="IPR011104">
    <property type="entry name" value="Hpr_kin/Pase_C"/>
</dbReference>
<dbReference type="InterPro" id="IPR011126">
    <property type="entry name" value="Hpr_kin/Pase_Hpr_N"/>
</dbReference>
<dbReference type="InterPro" id="IPR027417">
    <property type="entry name" value="P-loop_NTPase"/>
</dbReference>
<keyword evidence="10" id="KW-0479">Metal-binding</keyword>
<evidence type="ECO:0000313" key="14">
    <source>
        <dbReference type="Proteomes" id="UP001500339"/>
    </source>
</evidence>
<sequence length="309" mass="35056">MAIFVEDLIKDFKLEVLTKGKDNIEITINDINRPGLQFSGFYNYFANERVQLIGKAEWSFLDVMSTELRNKRLKKFFQFETPCVIVTRGLEPQKELLENANKYGRWVLRTETISTRFINKLTNYLDEKLAPETRLHGVLVDVHGIGILITGESGIGKSETALELIKRGHRLVADDAVDLKEIEGKILGKSPYVTSGMMEVRGMGIIDVPALYGLSSIVDTKTLGLVIHLEQWRGDKTYERLGIDIETTQILNVPIRKITLPIRPGRNIAIIIETAAVNYRHSITSDITPVDTITERINEEALRREKYGK</sequence>
<evidence type="ECO:0000313" key="13">
    <source>
        <dbReference type="EMBL" id="GAA0721906.1"/>
    </source>
</evidence>
<dbReference type="EC" id="2.7.4.-" evidence="10"/>
<dbReference type="NCBIfam" id="TIGR00679">
    <property type="entry name" value="hpr-ser"/>
    <property type="match status" value="1"/>
</dbReference>
<feature type="active site" evidence="10">
    <location>
        <position position="240"/>
    </location>
</feature>
<dbReference type="EC" id="2.7.11.-" evidence="10"/>
<comment type="caution">
    <text evidence="13">The sequence shown here is derived from an EMBL/GenBank/DDBJ whole genome shotgun (WGS) entry which is preliminary data.</text>
</comment>
<reference evidence="13 14" key="1">
    <citation type="journal article" date="2019" name="Int. J. Syst. Evol. Microbiol.">
        <title>The Global Catalogue of Microorganisms (GCM) 10K type strain sequencing project: providing services to taxonomists for standard genome sequencing and annotation.</title>
        <authorList>
            <consortium name="The Broad Institute Genomics Platform"/>
            <consortium name="The Broad Institute Genome Sequencing Center for Infectious Disease"/>
            <person name="Wu L."/>
            <person name="Ma J."/>
        </authorList>
    </citation>
    <scope>NUCLEOTIDE SEQUENCE [LARGE SCALE GENOMIC DNA]</scope>
    <source>
        <strain evidence="13 14">JCM 1405</strain>
    </source>
</reference>
<dbReference type="PANTHER" id="PTHR30305:SF1">
    <property type="entry name" value="HPR KINASE_PHOSPHORYLASE"/>
    <property type="match status" value="1"/>
</dbReference>
<feature type="domain" description="HPr kinase/phosphorylase C-terminal" evidence="12">
    <location>
        <begin position="127"/>
        <end position="296"/>
    </location>
</feature>
<proteinExistence type="inferred from homology"/>
<keyword evidence="3 10" id="KW-0723">Serine/threonine-protein kinase</keyword>
<feature type="active site" evidence="10">
    <location>
        <position position="136"/>
    </location>
</feature>
<feature type="region of interest" description="Important for the catalytic mechanism of dephosphorylation" evidence="10">
    <location>
        <begin position="261"/>
        <end position="266"/>
    </location>
</feature>